<proteinExistence type="predicted"/>
<dbReference type="AlphaFoldDB" id="A0A7J7C5B5"/>
<dbReference type="EMBL" id="JAAARO010000021">
    <property type="protein sequence ID" value="KAF5728956.1"/>
    <property type="molecule type" value="Genomic_DNA"/>
</dbReference>
<evidence type="ECO:0000313" key="2">
    <source>
        <dbReference type="Proteomes" id="UP000593562"/>
    </source>
</evidence>
<accession>A0A7J7C5B5</accession>
<gene>
    <name evidence="1" type="ORF">HS088_TW21G01112</name>
</gene>
<evidence type="ECO:0000313" key="1">
    <source>
        <dbReference type="EMBL" id="KAF5728956.1"/>
    </source>
</evidence>
<dbReference type="OrthoDB" id="786450at2759"/>
<dbReference type="PANTHER" id="PTHR34049:SF1">
    <property type="entry name" value="F-BOX PROTEIN SKIP27"/>
    <property type="match status" value="1"/>
</dbReference>
<organism evidence="1 2">
    <name type="scientific">Tripterygium wilfordii</name>
    <name type="common">Thunder God vine</name>
    <dbReference type="NCBI Taxonomy" id="458696"/>
    <lineage>
        <taxon>Eukaryota</taxon>
        <taxon>Viridiplantae</taxon>
        <taxon>Streptophyta</taxon>
        <taxon>Embryophyta</taxon>
        <taxon>Tracheophyta</taxon>
        <taxon>Spermatophyta</taxon>
        <taxon>Magnoliopsida</taxon>
        <taxon>eudicotyledons</taxon>
        <taxon>Gunneridae</taxon>
        <taxon>Pentapetalae</taxon>
        <taxon>rosids</taxon>
        <taxon>fabids</taxon>
        <taxon>Celastrales</taxon>
        <taxon>Celastraceae</taxon>
        <taxon>Tripterygium</taxon>
    </lineage>
</organism>
<dbReference type="PANTHER" id="PTHR34049">
    <property type="entry name" value="F-BOX PROTEIN SKIP27"/>
    <property type="match status" value="1"/>
</dbReference>
<reference evidence="1 2" key="1">
    <citation type="journal article" date="2020" name="Nat. Commun.">
        <title>Genome of Tripterygium wilfordii and identification of cytochrome P450 involved in triptolide biosynthesis.</title>
        <authorList>
            <person name="Tu L."/>
            <person name="Su P."/>
            <person name="Zhang Z."/>
            <person name="Gao L."/>
            <person name="Wang J."/>
            <person name="Hu T."/>
            <person name="Zhou J."/>
            <person name="Zhang Y."/>
            <person name="Zhao Y."/>
            <person name="Liu Y."/>
            <person name="Song Y."/>
            <person name="Tong Y."/>
            <person name="Lu Y."/>
            <person name="Yang J."/>
            <person name="Xu C."/>
            <person name="Jia M."/>
            <person name="Peters R.J."/>
            <person name="Huang L."/>
            <person name="Gao W."/>
        </authorList>
    </citation>
    <scope>NUCLEOTIDE SEQUENCE [LARGE SCALE GENOMIC DNA]</scope>
    <source>
        <strain evidence="2">cv. XIE 37</strain>
        <tissue evidence="1">Leaf</tissue>
    </source>
</reference>
<name>A0A7J7C5B5_TRIWF</name>
<dbReference type="Proteomes" id="UP000593562">
    <property type="component" value="Unassembled WGS sequence"/>
</dbReference>
<dbReference type="InParanoid" id="A0A7J7C5B5"/>
<dbReference type="InterPro" id="IPR045286">
    <property type="entry name" value="FBS1-like"/>
</dbReference>
<comment type="caution">
    <text evidence="1">The sequence shown here is derived from an EMBL/GenBank/DDBJ whole genome shotgun (WGS) entry which is preliminary data.</text>
</comment>
<sequence length="181" mass="20252">MALEKRSNALKSKRGAVPVSAAADEVLGYGLVKHTRGFGRKRVVISNDVEAQSLDSSPRTPLKRQRSQKMNFDLEKSALESLPQDILIRVLCGVEHGDLKQLFHVSKTIREATLIAKQWHFAYSTPRKTRAFRNPIDLEENLNELDDAEAPNAPKQARRHRAQISEKSLADISVALFASPE</sequence>
<keyword evidence="2" id="KW-1185">Reference proteome</keyword>
<protein>
    <submittedName>
        <fullName evidence="1">F-box protein</fullName>
    </submittedName>
</protein>